<dbReference type="Pfam" id="PF20142">
    <property type="entry name" value="Scaffold"/>
    <property type="match status" value="1"/>
</dbReference>
<evidence type="ECO:0000259" key="7">
    <source>
        <dbReference type="Pfam" id="PF03734"/>
    </source>
</evidence>
<dbReference type="Proteomes" id="UP001209344">
    <property type="component" value="Unassembled WGS sequence"/>
</dbReference>
<evidence type="ECO:0000256" key="2">
    <source>
        <dbReference type="ARBA" id="ARBA00005992"/>
    </source>
</evidence>
<dbReference type="Gene3D" id="2.40.440.10">
    <property type="entry name" value="L,D-transpeptidase catalytic domain-like"/>
    <property type="match status" value="1"/>
</dbReference>
<dbReference type="GO" id="GO:0016740">
    <property type="term" value="F:transferase activity"/>
    <property type="evidence" value="ECO:0007669"/>
    <property type="project" value="UniProtKB-KW"/>
</dbReference>
<gene>
    <name evidence="9" type="ORF">ONT16_03630</name>
</gene>
<accession>A0AAP3BAD8</accession>
<keyword evidence="3" id="KW-0808">Transferase</keyword>
<comment type="caution">
    <text evidence="9">The sequence shown here is derived from an EMBL/GenBank/DDBJ whole genome shotgun (WGS) entry which is preliminary data.</text>
</comment>
<dbReference type="Pfam" id="PF03734">
    <property type="entry name" value="YkuD"/>
    <property type="match status" value="1"/>
</dbReference>
<reference evidence="9" key="1">
    <citation type="submission" date="2022-11" db="EMBL/GenBank/DDBJ databases">
        <title>Genomic repertoires linked with pathogenic potency of arthritogenic Prevotella copri isolated from the gut of rheumatoid arthritis patients.</title>
        <authorList>
            <person name="Nii T."/>
            <person name="Maeda Y."/>
            <person name="Motooka D."/>
            <person name="Naito M."/>
            <person name="Matsumoto Y."/>
            <person name="Ogawa T."/>
            <person name="Oguro-Igashira E."/>
            <person name="Kishikawa T."/>
            <person name="Yamashita M."/>
            <person name="Koizumi S."/>
            <person name="Kurakawa T."/>
            <person name="Okumura R."/>
            <person name="Kayama H."/>
            <person name="Murakami M."/>
            <person name="Sakaguchi T."/>
            <person name="Das B."/>
            <person name="Nakamura S."/>
            <person name="Okada Y."/>
            <person name="Kumanogoh A."/>
            <person name="Takeda K."/>
        </authorList>
    </citation>
    <scope>NUCLEOTIDE SEQUENCE</scope>
    <source>
        <strain evidence="9">F3-75</strain>
    </source>
</reference>
<dbReference type="PANTHER" id="PTHR41533">
    <property type="entry name" value="L,D-TRANSPEPTIDASE HI_1667-RELATED"/>
    <property type="match status" value="1"/>
</dbReference>
<organism evidence="9 10">
    <name type="scientific">Segatella copri</name>
    <dbReference type="NCBI Taxonomy" id="165179"/>
    <lineage>
        <taxon>Bacteria</taxon>
        <taxon>Pseudomonadati</taxon>
        <taxon>Bacteroidota</taxon>
        <taxon>Bacteroidia</taxon>
        <taxon>Bacteroidales</taxon>
        <taxon>Prevotellaceae</taxon>
        <taxon>Segatella</taxon>
    </lineage>
</organism>
<dbReference type="GO" id="GO:0009252">
    <property type="term" value="P:peptidoglycan biosynthetic process"/>
    <property type="evidence" value="ECO:0007669"/>
    <property type="project" value="UniProtKB-KW"/>
</dbReference>
<evidence type="ECO:0000256" key="3">
    <source>
        <dbReference type="ARBA" id="ARBA00022679"/>
    </source>
</evidence>
<evidence type="ECO:0000256" key="6">
    <source>
        <dbReference type="ARBA" id="ARBA00023316"/>
    </source>
</evidence>
<evidence type="ECO:0000256" key="1">
    <source>
        <dbReference type="ARBA" id="ARBA00004752"/>
    </source>
</evidence>
<proteinExistence type="inferred from homology"/>
<keyword evidence="5" id="KW-0573">Peptidoglycan synthesis</keyword>
<name>A0AAP3BAD8_9BACT</name>
<comment type="pathway">
    <text evidence="1">Cell wall biogenesis; peptidoglycan biosynthesis.</text>
</comment>
<dbReference type="PROSITE" id="PS51257">
    <property type="entry name" value="PROKAR_LIPOPROTEIN"/>
    <property type="match status" value="1"/>
</dbReference>
<dbReference type="InterPro" id="IPR052905">
    <property type="entry name" value="LD-transpeptidase_YkuD-like"/>
</dbReference>
<evidence type="ECO:0000313" key="9">
    <source>
        <dbReference type="EMBL" id="MCW4127378.1"/>
    </source>
</evidence>
<evidence type="ECO:0000256" key="5">
    <source>
        <dbReference type="ARBA" id="ARBA00022984"/>
    </source>
</evidence>
<dbReference type="InterPro" id="IPR038063">
    <property type="entry name" value="Transpep_catalytic_dom"/>
</dbReference>
<dbReference type="EMBL" id="JAPDVK010000001">
    <property type="protein sequence ID" value="MCW4127378.1"/>
    <property type="molecule type" value="Genomic_DNA"/>
</dbReference>
<dbReference type="GO" id="GO:0071555">
    <property type="term" value="P:cell wall organization"/>
    <property type="evidence" value="ECO:0007669"/>
    <property type="project" value="UniProtKB-KW"/>
</dbReference>
<evidence type="ECO:0000256" key="4">
    <source>
        <dbReference type="ARBA" id="ARBA00022960"/>
    </source>
</evidence>
<keyword evidence="6" id="KW-0961">Cell wall biogenesis/degradation</keyword>
<dbReference type="InterPro" id="IPR045380">
    <property type="entry name" value="LD_TPept_scaffold_dom"/>
</dbReference>
<feature type="domain" description="L,D-TPase catalytic" evidence="7">
    <location>
        <begin position="282"/>
        <end position="444"/>
    </location>
</feature>
<evidence type="ECO:0000313" key="10">
    <source>
        <dbReference type="Proteomes" id="UP001209344"/>
    </source>
</evidence>
<dbReference type="AlphaFoldDB" id="A0AAP3BAD8"/>
<dbReference type="SUPFAM" id="SSF141523">
    <property type="entry name" value="L,D-transpeptidase catalytic domain-like"/>
    <property type="match status" value="1"/>
</dbReference>
<dbReference type="GO" id="GO:0004180">
    <property type="term" value="F:carboxypeptidase activity"/>
    <property type="evidence" value="ECO:0007669"/>
    <property type="project" value="UniProtKB-ARBA"/>
</dbReference>
<protein>
    <submittedName>
        <fullName evidence="9">L,D-transpeptidase family protein</fullName>
    </submittedName>
</protein>
<dbReference type="GO" id="GO:0008360">
    <property type="term" value="P:regulation of cell shape"/>
    <property type="evidence" value="ECO:0007669"/>
    <property type="project" value="UniProtKB-KW"/>
</dbReference>
<evidence type="ECO:0000259" key="8">
    <source>
        <dbReference type="Pfam" id="PF20142"/>
    </source>
</evidence>
<dbReference type="RefSeq" id="WP_264965451.1">
    <property type="nucleotide sequence ID" value="NZ_JAPDVK010000001.1"/>
</dbReference>
<dbReference type="PANTHER" id="PTHR41533:SF2">
    <property type="entry name" value="BLR7131 PROTEIN"/>
    <property type="match status" value="1"/>
</dbReference>
<dbReference type="InterPro" id="IPR005490">
    <property type="entry name" value="LD_TPept_cat_dom"/>
</dbReference>
<sequence length="517" mass="60277">MKILRILPFLLCWVILSCKQHEPNENQNLTLEYYQELVNPNYAINSKKVRGLMDSLMNNESGSTVADLHTKRYYRNHGEFLWVDRHGIDHRADTLLTYLQKVDEMGFKTKHFYVNQITQDLERLHNLNLGEGNEDINHVMARLEYRLTKSYLRYVGGQRFGFVNPSFILNRLDSIDPNPYDSIRRPVRYRGLFDVKMQHASDAFFHLALQQLRSRVEVDGEETEKSRLATFLKDVQPKSPFYYTLQEKLKSEGLDRNQRMKILVNMERCRWREADSPARHKKYVLVNIPSFHLYAIDEQDTLAMKIGCGSTKTKTPILNSYIKRMDLNPKWFVPRSIMIKDMVHHAGNPAYFNARNYYISDRSTGKEVDPAQVTRAMLLSGKYGVVQRGGKGNSLGRIIFRFDNNFSVYLHDTSSQAVFSREDRGVSHGCIRVEKPFELAKFLLHEKNEKLIQRINYSMTADSLKIKKLVVGSVKVEPQIPLFITYYTLYPFAKGVVSYPDVYGFDGVIFEQLKKYL</sequence>
<keyword evidence="4" id="KW-0133">Cell shape</keyword>
<dbReference type="CDD" id="cd16913">
    <property type="entry name" value="YkuD_like"/>
    <property type="match status" value="1"/>
</dbReference>
<comment type="similarity">
    <text evidence="2">Belongs to the YkuD family.</text>
</comment>
<feature type="domain" description="L,D-transpeptidase scaffold" evidence="8">
    <location>
        <begin position="71"/>
        <end position="173"/>
    </location>
</feature>